<evidence type="ECO:0000259" key="11">
    <source>
        <dbReference type="PROSITE" id="PS50884"/>
    </source>
</evidence>
<dbReference type="GO" id="GO:0008270">
    <property type="term" value="F:zinc ion binding"/>
    <property type="evidence" value="ECO:0007669"/>
    <property type="project" value="UniProtKB-KW"/>
</dbReference>
<dbReference type="Pfam" id="PF02701">
    <property type="entry name" value="Zn_ribbon_Dof"/>
    <property type="match status" value="1"/>
</dbReference>
<keyword evidence="1 9" id="KW-0479">Metal-binding</keyword>
<gene>
    <name evidence="12" type="ORF">BRADI_4g45224v3</name>
</gene>
<feature type="region of interest" description="Disordered" evidence="10">
    <location>
        <begin position="61"/>
        <end position="80"/>
    </location>
</feature>
<dbReference type="AlphaFoldDB" id="A0A2K2CUD8"/>
<evidence type="ECO:0000256" key="7">
    <source>
        <dbReference type="ARBA" id="ARBA00023242"/>
    </source>
</evidence>
<reference evidence="13" key="3">
    <citation type="submission" date="2018-08" db="UniProtKB">
        <authorList>
            <consortium name="EnsemblPlants"/>
        </authorList>
    </citation>
    <scope>IDENTIFICATION</scope>
    <source>
        <strain evidence="13">cv. Bd21</strain>
    </source>
</reference>
<dbReference type="EnsemblPlants" id="PNT65625">
    <property type="protein sequence ID" value="PNT65625"/>
    <property type="gene ID" value="BRADI_4g45224v3"/>
</dbReference>
<keyword evidence="5 8" id="KW-0238">DNA-binding</keyword>
<feature type="non-terminal residue" evidence="12">
    <location>
        <position position="1"/>
    </location>
</feature>
<keyword evidence="3 9" id="KW-0862">Zinc</keyword>
<evidence type="ECO:0000256" key="2">
    <source>
        <dbReference type="ARBA" id="ARBA00022771"/>
    </source>
</evidence>
<dbReference type="Gramene" id="PNT65625">
    <property type="protein sequence ID" value="PNT65625"/>
    <property type="gene ID" value="BRADI_4g45224v3"/>
</dbReference>
<evidence type="ECO:0000256" key="8">
    <source>
        <dbReference type="PROSITE-ProRule" id="PRU00071"/>
    </source>
</evidence>
<feature type="domain" description="Dof-type" evidence="11">
    <location>
        <begin position="8"/>
        <end position="62"/>
    </location>
</feature>
<evidence type="ECO:0000256" key="5">
    <source>
        <dbReference type="ARBA" id="ARBA00023125"/>
    </source>
</evidence>
<dbReference type="InParanoid" id="A0A2K2CUD8"/>
<sequence>RPQPAQNIECPRCHSLDTKFCYYNNYNVLQPRYHCRGCERYWTVGGALRNVPVGVGCRNRNKRPAASSSRAKLPVAPAAPPASTSMSMSMADFPNFISSPPPAGIGMLHSQNKAGIGMAMPLPPLSFGIGGTTPMMQPTAAFQCGDQGGGSINNMSVMSLPMSTMGLDWQPQLNGVNGGAQQLGVTAAMDISNTTNGGEGSSRGCYLINNNNGGLWQSLMNDSSLM</sequence>
<proteinExistence type="predicted"/>
<comment type="function">
    <text evidence="9">Transcription factor that binds specifically to a 5'-AA[AG]G-3' consensus core sequence.</text>
</comment>
<dbReference type="PANTHER" id="PTHR31992">
    <property type="entry name" value="DOF ZINC FINGER PROTEIN DOF1.4-RELATED"/>
    <property type="match status" value="1"/>
</dbReference>
<evidence type="ECO:0000256" key="4">
    <source>
        <dbReference type="ARBA" id="ARBA00023015"/>
    </source>
</evidence>
<dbReference type="GO" id="GO:0003677">
    <property type="term" value="F:DNA binding"/>
    <property type="evidence" value="ECO:0007669"/>
    <property type="project" value="UniProtKB-UniRule"/>
</dbReference>
<dbReference type="PROSITE" id="PS50884">
    <property type="entry name" value="ZF_DOF_2"/>
    <property type="match status" value="1"/>
</dbReference>
<evidence type="ECO:0000256" key="6">
    <source>
        <dbReference type="ARBA" id="ARBA00023163"/>
    </source>
</evidence>
<name>A0A2K2CUD8_BRADI</name>
<keyword evidence="4 9" id="KW-0805">Transcription regulation</keyword>
<dbReference type="GO" id="GO:0005634">
    <property type="term" value="C:nucleus"/>
    <property type="evidence" value="ECO:0007669"/>
    <property type="project" value="UniProtKB-SubCell"/>
</dbReference>
<evidence type="ECO:0000313" key="13">
    <source>
        <dbReference type="EnsemblPlants" id="PNT65625"/>
    </source>
</evidence>
<evidence type="ECO:0000256" key="1">
    <source>
        <dbReference type="ARBA" id="ARBA00022723"/>
    </source>
</evidence>
<evidence type="ECO:0000256" key="9">
    <source>
        <dbReference type="RuleBase" id="RU369094"/>
    </source>
</evidence>
<dbReference type="EMBL" id="CM000883">
    <property type="protein sequence ID" value="PNT65625.1"/>
    <property type="molecule type" value="Genomic_DNA"/>
</dbReference>
<dbReference type="OrthoDB" id="1927254at2759"/>
<dbReference type="PROSITE" id="PS01361">
    <property type="entry name" value="ZF_DOF_1"/>
    <property type="match status" value="1"/>
</dbReference>
<dbReference type="InterPro" id="IPR045174">
    <property type="entry name" value="Dof"/>
</dbReference>
<protein>
    <recommendedName>
        <fullName evidence="9">Dof zinc finger protein</fullName>
    </recommendedName>
</protein>
<reference evidence="12 13" key="1">
    <citation type="journal article" date="2010" name="Nature">
        <title>Genome sequencing and analysis of the model grass Brachypodium distachyon.</title>
        <authorList>
            <consortium name="International Brachypodium Initiative"/>
        </authorList>
    </citation>
    <scope>NUCLEOTIDE SEQUENCE [LARGE SCALE GENOMIC DNA]</scope>
    <source>
        <strain evidence="12 13">Bd21</strain>
    </source>
</reference>
<dbReference type="Proteomes" id="UP000008810">
    <property type="component" value="Chromosome 4"/>
</dbReference>
<comment type="subcellular location">
    <subcellularLocation>
        <location evidence="8 9">Nucleus</location>
    </subcellularLocation>
</comment>
<dbReference type="STRING" id="15368.A0A2K2CUD8"/>
<keyword evidence="6 9" id="KW-0804">Transcription</keyword>
<evidence type="ECO:0000256" key="3">
    <source>
        <dbReference type="ARBA" id="ARBA00022833"/>
    </source>
</evidence>
<dbReference type="PANTHER" id="PTHR31992:SF348">
    <property type="entry name" value="DOF ZINC FINGER PROTEIN"/>
    <property type="match status" value="1"/>
</dbReference>
<evidence type="ECO:0000313" key="14">
    <source>
        <dbReference type="Proteomes" id="UP000008810"/>
    </source>
</evidence>
<keyword evidence="14" id="KW-1185">Reference proteome</keyword>
<keyword evidence="7 8" id="KW-0539">Nucleus</keyword>
<organism evidence="12">
    <name type="scientific">Brachypodium distachyon</name>
    <name type="common">Purple false brome</name>
    <name type="synonym">Trachynia distachya</name>
    <dbReference type="NCBI Taxonomy" id="15368"/>
    <lineage>
        <taxon>Eukaryota</taxon>
        <taxon>Viridiplantae</taxon>
        <taxon>Streptophyta</taxon>
        <taxon>Embryophyta</taxon>
        <taxon>Tracheophyta</taxon>
        <taxon>Spermatophyta</taxon>
        <taxon>Magnoliopsida</taxon>
        <taxon>Liliopsida</taxon>
        <taxon>Poales</taxon>
        <taxon>Poaceae</taxon>
        <taxon>BOP clade</taxon>
        <taxon>Pooideae</taxon>
        <taxon>Stipodae</taxon>
        <taxon>Brachypodieae</taxon>
        <taxon>Brachypodium</taxon>
    </lineage>
</organism>
<evidence type="ECO:0000256" key="10">
    <source>
        <dbReference type="SAM" id="MobiDB-lite"/>
    </source>
</evidence>
<keyword evidence="2 8" id="KW-0863">Zinc-finger</keyword>
<dbReference type="GO" id="GO:0003700">
    <property type="term" value="F:DNA-binding transcription factor activity"/>
    <property type="evidence" value="ECO:0007669"/>
    <property type="project" value="UniProtKB-UniRule"/>
</dbReference>
<dbReference type="InterPro" id="IPR003851">
    <property type="entry name" value="Znf_Dof"/>
</dbReference>
<evidence type="ECO:0000313" key="12">
    <source>
        <dbReference type="EMBL" id="PNT65625.1"/>
    </source>
</evidence>
<reference evidence="12" key="2">
    <citation type="submission" date="2017-06" db="EMBL/GenBank/DDBJ databases">
        <title>WGS assembly of Brachypodium distachyon.</title>
        <authorList>
            <consortium name="The International Brachypodium Initiative"/>
            <person name="Lucas S."/>
            <person name="Harmon-Smith M."/>
            <person name="Lail K."/>
            <person name="Tice H."/>
            <person name="Grimwood J."/>
            <person name="Bruce D."/>
            <person name="Barry K."/>
            <person name="Shu S."/>
            <person name="Lindquist E."/>
            <person name="Wang M."/>
            <person name="Pitluck S."/>
            <person name="Vogel J.P."/>
            <person name="Garvin D.F."/>
            <person name="Mockler T.C."/>
            <person name="Schmutz J."/>
            <person name="Rokhsar D."/>
            <person name="Bevan M.W."/>
        </authorList>
    </citation>
    <scope>NUCLEOTIDE SEQUENCE</scope>
    <source>
        <strain evidence="12">Bd21</strain>
    </source>
</reference>
<accession>A0A2K2CUD8</accession>